<sequence length="216" mass="22863">MSRAVVWPHADLVYERLLASVPSTGEGPRAWHVADPYVLRHAAQHASRAGRVSDLLEDTEFLVHAAPESMLPVLGEARTERARLASAVYRASYAVHQPLGPELRRQILMIDAARFQAVPLARELALGTLWSPRWATGSAVSASNTAVLSGYAHGWGALALARLDGRVVAVTGDAGGVLRVWDLVTGLAAFSLAGHEGTVTSVVTAEVHGAPVAITT</sequence>
<dbReference type="SUPFAM" id="SSF50978">
    <property type="entry name" value="WD40 repeat-like"/>
    <property type="match status" value="1"/>
</dbReference>
<keyword evidence="2" id="KW-1185">Reference proteome</keyword>
<dbReference type="AlphaFoldDB" id="A0A7X1MDE9"/>
<accession>A0A7X1MDE9</accession>
<evidence type="ECO:0000313" key="1">
    <source>
        <dbReference type="EMBL" id="MBC2906908.1"/>
    </source>
</evidence>
<comment type="caution">
    <text evidence="1">The sequence shown here is derived from an EMBL/GenBank/DDBJ whole genome shotgun (WGS) entry which is preliminary data.</text>
</comment>
<feature type="non-terminal residue" evidence="1">
    <location>
        <position position="216"/>
    </location>
</feature>
<organism evidence="1 2">
    <name type="scientific">Streptomyces cupreus</name>
    <dbReference type="NCBI Taxonomy" id="2759956"/>
    <lineage>
        <taxon>Bacteria</taxon>
        <taxon>Bacillati</taxon>
        <taxon>Actinomycetota</taxon>
        <taxon>Actinomycetes</taxon>
        <taxon>Kitasatosporales</taxon>
        <taxon>Streptomycetaceae</taxon>
        <taxon>Streptomyces</taxon>
    </lineage>
</organism>
<dbReference type="InterPro" id="IPR036322">
    <property type="entry name" value="WD40_repeat_dom_sf"/>
</dbReference>
<gene>
    <name evidence="1" type="ORF">H4N64_36405</name>
</gene>
<evidence type="ECO:0008006" key="3">
    <source>
        <dbReference type="Google" id="ProtNLM"/>
    </source>
</evidence>
<dbReference type="Gene3D" id="2.130.10.10">
    <property type="entry name" value="YVTN repeat-like/Quinoprotein amine dehydrogenase"/>
    <property type="match status" value="1"/>
</dbReference>
<evidence type="ECO:0000313" key="2">
    <source>
        <dbReference type="Proteomes" id="UP000584670"/>
    </source>
</evidence>
<proteinExistence type="predicted"/>
<protein>
    <recommendedName>
        <fullName evidence="3">WD40 repeat domain-containing protein</fullName>
    </recommendedName>
</protein>
<reference evidence="1 2" key="1">
    <citation type="submission" date="2020-08" db="EMBL/GenBank/DDBJ databases">
        <title>Streptomyces sp. PSKA01 genome sequencing and assembly.</title>
        <authorList>
            <person name="Mandal S."/>
            <person name="Maiti P.K."/>
            <person name="Das P."/>
        </authorList>
    </citation>
    <scope>NUCLEOTIDE SEQUENCE [LARGE SCALE GENOMIC DNA]</scope>
    <source>
        <strain evidence="1 2">PSKA01</strain>
    </source>
</reference>
<dbReference type="EMBL" id="JACMSF010000062">
    <property type="protein sequence ID" value="MBC2906908.1"/>
    <property type="molecule type" value="Genomic_DNA"/>
</dbReference>
<dbReference type="Proteomes" id="UP000584670">
    <property type="component" value="Unassembled WGS sequence"/>
</dbReference>
<dbReference type="InterPro" id="IPR015943">
    <property type="entry name" value="WD40/YVTN_repeat-like_dom_sf"/>
</dbReference>
<name>A0A7X1MDE9_9ACTN</name>